<dbReference type="InterPro" id="IPR047857">
    <property type="entry name" value="Snurportin1_C"/>
</dbReference>
<feature type="domain" description="Snurportin-1 m3G cap-binding" evidence="10">
    <location>
        <begin position="60"/>
        <end position="237"/>
    </location>
</feature>
<reference evidence="11" key="1">
    <citation type="journal article" date="2015" name="Insect Biochem. Mol. Biol.">
        <title>An insight into the sialome of the horse fly, Tabanus bromius.</title>
        <authorList>
            <person name="Ribeiro J.M."/>
            <person name="Kazimirova M."/>
            <person name="Takac P."/>
            <person name="Andersen J.F."/>
            <person name="Francischetti I.M."/>
        </authorList>
    </citation>
    <scope>NUCLEOTIDE SEQUENCE</scope>
</reference>
<dbReference type="GO" id="GO:0061015">
    <property type="term" value="P:snRNA import into nucleus"/>
    <property type="evidence" value="ECO:0007669"/>
    <property type="project" value="InterPro"/>
</dbReference>
<organism evidence="11">
    <name type="scientific">Tabanus bromius</name>
    <name type="common">Band-eyed brown horse fly</name>
    <dbReference type="NCBI Taxonomy" id="304241"/>
    <lineage>
        <taxon>Eukaryota</taxon>
        <taxon>Metazoa</taxon>
        <taxon>Ecdysozoa</taxon>
        <taxon>Arthropoda</taxon>
        <taxon>Hexapoda</taxon>
        <taxon>Insecta</taxon>
        <taxon>Pterygota</taxon>
        <taxon>Neoptera</taxon>
        <taxon>Endopterygota</taxon>
        <taxon>Diptera</taxon>
        <taxon>Brachycera</taxon>
        <taxon>Tabanomorpha</taxon>
        <taxon>Tabanoidea</taxon>
        <taxon>Tabanidae</taxon>
        <taxon>Tabanus</taxon>
    </lineage>
</organism>
<comment type="function">
    <text evidence="1">Functions as an U snRNP-specific nuclear import adapter. Involved in the trimethylguanosine (m3G)-cap-dependent nuclear import of U snRNPs. Binds specifically to the terminal m3G-cap U snRNAs.</text>
</comment>
<dbReference type="Gene3D" id="3.30.470.30">
    <property type="entry name" value="DNA ligase/mRNA capping enzyme"/>
    <property type="match status" value="1"/>
</dbReference>
<dbReference type="GO" id="GO:0005737">
    <property type="term" value="C:cytoplasm"/>
    <property type="evidence" value="ECO:0007669"/>
    <property type="project" value="UniProtKB-SubCell"/>
</dbReference>
<feature type="non-terminal residue" evidence="11">
    <location>
        <position position="1"/>
    </location>
</feature>
<comment type="similarity">
    <text evidence="4">Belongs to the snurportin family.</text>
</comment>
<dbReference type="InterPro" id="IPR017336">
    <property type="entry name" value="Snurportin-1"/>
</dbReference>
<evidence type="ECO:0000256" key="9">
    <source>
        <dbReference type="ARBA" id="ARBA00023242"/>
    </source>
</evidence>
<evidence type="ECO:0000256" key="1">
    <source>
        <dbReference type="ARBA" id="ARBA00003975"/>
    </source>
</evidence>
<proteinExistence type="evidence at transcript level"/>
<dbReference type="PANTHER" id="PTHR13403:SF6">
    <property type="entry name" value="SNURPORTIN-1"/>
    <property type="match status" value="1"/>
</dbReference>
<evidence type="ECO:0000313" key="11">
    <source>
        <dbReference type="EMBL" id="JAI16798.1"/>
    </source>
</evidence>
<evidence type="ECO:0000256" key="5">
    <source>
        <dbReference type="ARBA" id="ARBA00016034"/>
    </source>
</evidence>
<dbReference type="CDD" id="cd09232">
    <property type="entry name" value="Snurportin-1_C"/>
    <property type="match status" value="1"/>
</dbReference>
<keyword evidence="9" id="KW-0539">Nucleus</keyword>
<evidence type="ECO:0000256" key="8">
    <source>
        <dbReference type="ARBA" id="ARBA00022884"/>
    </source>
</evidence>
<dbReference type="PANTHER" id="PTHR13403">
    <property type="entry name" value="SNURPORTIN1 RNUT1 PROTEIN RNA, U TRANSPORTER 1"/>
    <property type="match status" value="1"/>
</dbReference>
<dbReference type="Pfam" id="PF21974">
    <property type="entry name" value="SPN1_m3Gcap_bd"/>
    <property type="match status" value="1"/>
</dbReference>
<evidence type="ECO:0000256" key="2">
    <source>
        <dbReference type="ARBA" id="ARBA00004123"/>
    </source>
</evidence>
<dbReference type="GO" id="GO:0003723">
    <property type="term" value="F:RNA binding"/>
    <property type="evidence" value="ECO:0007669"/>
    <property type="project" value="UniProtKB-KW"/>
</dbReference>
<dbReference type="GO" id="GO:0005634">
    <property type="term" value="C:nucleus"/>
    <property type="evidence" value="ECO:0007669"/>
    <property type="project" value="UniProtKB-SubCell"/>
</dbReference>
<evidence type="ECO:0000256" key="6">
    <source>
        <dbReference type="ARBA" id="ARBA00022448"/>
    </source>
</evidence>
<accession>A0A0K8TRM8</accession>
<keyword evidence="6" id="KW-0813">Transport</keyword>
<dbReference type="AlphaFoldDB" id="A0A0K8TRM8"/>
<dbReference type="SUPFAM" id="SSF56091">
    <property type="entry name" value="DNA ligase/mRNA capping enzyme, catalytic domain"/>
    <property type="match status" value="1"/>
</dbReference>
<evidence type="ECO:0000259" key="10">
    <source>
        <dbReference type="Pfam" id="PF21974"/>
    </source>
</evidence>
<comment type="subcellular location">
    <subcellularLocation>
        <location evidence="3">Cytoplasm</location>
    </subcellularLocation>
    <subcellularLocation>
        <location evidence="2">Nucleus</location>
    </subcellularLocation>
</comment>
<evidence type="ECO:0000256" key="4">
    <source>
        <dbReference type="ARBA" id="ARBA00007540"/>
    </source>
</evidence>
<dbReference type="EMBL" id="GDAI01000805">
    <property type="protein sequence ID" value="JAI16798.1"/>
    <property type="molecule type" value="mRNA"/>
</dbReference>
<keyword evidence="8" id="KW-0694">RNA-binding</keyword>
<sequence length="333" mass="39215">FSALYKTRISRSEQQATRRKELLDKFKQQRQELVDDNRHIKQFIKRLKKKKYNNEKYKNQLQLSEWLRERPEDLENWFLVPCPTGKRCLVVAESGTTKVYSKMGTFMFKYNSMLPGAGTAGHQITILDCIFVKKSEKIYVLDAIAFGNQDLINCDTAFRFFWIKSQLEEHDLMSVGATNEYPLIPIDFYDMDNEESIMSCFTRYPQWEGGKPELDGFLFYHKESGYIQGVTPLVGWLFAFMVPEVLGYPVHEKYMESKPTDYVDCLHYITVFDEKELKRKKRYNATENEVMEHETNHDDNIENEGEFDDVLEKSRLLEMEGISIDDGEHIECI</sequence>
<evidence type="ECO:0000256" key="3">
    <source>
        <dbReference type="ARBA" id="ARBA00004496"/>
    </source>
</evidence>
<name>A0A0K8TRM8_TABBR</name>
<protein>
    <recommendedName>
        <fullName evidence="5">Snurportin-1</fullName>
    </recommendedName>
</protein>
<keyword evidence="11" id="KW-0675">Receptor</keyword>
<keyword evidence="7" id="KW-0963">Cytoplasm</keyword>
<evidence type="ECO:0000256" key="7">
    <source>
        <dbReference type="ARBA" id="ARBA00022490"/>
    </source>
</evidence>